<evidence type="ECO:0000313" key="2">
    <source>
        <dbReference type="EMBL" id="KAJ5386867.1"/>
    </source>
</evidence>
<feature type="region of interest" description="Disordered" evidence="1">
    <location>
        <begin position="358"/>
        <end position="530"/>
    </location>
</feature>
<evidence type="ECO:0000313" key="3">
    <source>
        <dbReference type="Proteomes" id="UP001147747"/>
    </source>
</evidence>
<organism evidence="2 3">
    <name type="scientific">Penicillium cosmopolitanum</name>
    <dbReference type="NCBI Taxonomy" id="1131564"/>
    <lineage>
        <taxon>Eukaryota</taxon>
        <taxon>Fungi</taxon>
        <taxon>Dikarya</taxon>
        <taxon>Ascomycota</taxon>
        <taxon>Pezizomycotina</taxon>
        <taxon>Eurotiomycetes</taxon>
        <taxon>Eurotiomycetidae</taxon>
        <taxon>Eurotiales</taxon>
        <taxon>Aspergillaceae</taxon>
        <taxon>Penicillium</taxon>
    </lineage>
</organism>
<reference evidence="2" key="2">
    <citation type="journal article" date="2023" name="IMA Fungus">
        <title>Comparative genomic study of the Penicillium genus elucidates a diverse pangenome and 15 lateral gene transfer events.</title>
        <authorList>
            <person name="Petersen C."/>
            <person name="Sorensen T."/>
            <person name="Nielsen M.R."/>
            <person name="Sondergaard T.E."/>
            <person name="Sorensen J.L."/>
            <person name="Fitzpatrick D.A."/>
            <person name="Frisvad J.C."/>
            <person name="Nielsen K.L."/>
        </authorList>
    </citation>
    <scope>NUCLEOTIDE SEQUENCE</scope>
    <source>
        <strain evidence="2">IBT 29677</strain>
    </source>
</reference>
<gene>
    <name evidence="2" type="ORF">N7509_009408</name>
</gene>
<dbReference type="AlphaFoldDB" id="A0A9W9VPE3"/>
<dbReference type="EMBL" id="JAPZBU010000009">
    <property type="protein sequence ID" value="KAJ5386867.1"/>
    <property type="molecule type" value="Genomic_DNA"/>
</dbReference>
<evidence type="ECO:0008006" key="4">
    <source>
        <dbReference type="Google" id="ProtNLM"/>
    </source>
</evidence>
<sequence>MDAQYPFASRDDIWRVFEELKDIRLGQIDQSERLGRLERRRDEDVRMRNVWGPAPLSPFPAAASASLSTETAYNSPPDAFKGFDQGQHHAMPSSSVGIDGEDEPRRGTSRANSVRFDESAIHGSYGQAGRSSTDLPLRTGSGLGSHPLLERSLSHRSDGRQSSSGQSHHSARTNSLGLDTSRLMSSSSFSESGFIAPPVGLFLLGPVPGIIRCWLTTNFSNDSLLYAAVCSGSYVSSVGAPLIRKLGLEAEVTAEDGQSQIKLPFYLPDASVHQSPSSRSSSPETHLPSLTVRFIVRETDTLDDSIQIIIGSDVLRTHNADILFSQDKITMVDDERNRLSIPLVRPEKDSVFRSLWTVPEPSHMDPATHTNGHQPAGVIGQSTHQQSSSAPASARVSISEASKPIQQTRDSASDAGTHSTLPTAASDTSSISGAKSEGAWSSWRRESKPDPKKQTNEKRPMKVLRPAKASSRVPSSTSMTTTGTADTDVLATSLPDLTRATGQAPRSSSDGSNKTRSSNPVGGASAFGWLNPAVSASGTQAFPQPK</sequence>
<feature type="compositionally biased region" description="Basic and acidic residues" evidence="1">
    <location>
        <begin position="148"/>
        <end position="159"/>
    </location>
</feature>
<feature type="compositionally biased region" description="Polar residues" evidence="1">
    <location>
        <begin position="404"/>
        <end position="433"/>
    </location>
</feature>
<dbReference type="OrthoDB" id="5369841at2759"/>
<feature type="compositionally biased region" description="Polar residues" evidence="1">
    <location>
        <begin position="500"/>
        <end position="520"/>
    </location>
</feature>
<dbReference type="RefSeq" id="XP_056484665.1">
    <property type="nucleotide sequence ID" value="XM_056634045.1"/>
</dbReference>
<name>A0A9W9VPE3_9EURO</name>
<evidence type="ECO:0000256" key="1">
    <source>
        <dbReference type="SAM" id="MobiDB-lite"/>
    </source>
</evidence>
<feature type="compositionally biased region" description="Polar residues" evidence="1">
    <location>
        <begin position="380"/>
        <end position="391"/>
    </location>
</feature>
<protein>
    <recommendedName>
        <fullName evidence="4">Ubiquitin carboxyl-terminal hydrolase 19</fullName>
    </recommendedName>
</protein>
<accession>A0A9W9VPE3</accession>
<feature type="compositionally biased region" description="Basic and acidic residues" evidence="1">
    <location>
        <begin position="443"/>
        <end position="460"/>
    </location>
</feature>
<comment type="caution">
    <text evidence="2">The sequence shown here is derived from an EMBL/GenBank/DDBJ whole genome shotgun (WGS) entry which is preliminary data.</text>
</comment>
<dbReference type="Proteomes" id="UP001147747">
    <property type="component" value="Unassembled WGS sequence"/>
</dbReference>
<proteinExistence type="predicted"/>
<reference evidence="2" key="1">
    <citation type="submission" date="2022-12" db="EMBL/GenBank/DDBJ databases">
        <authorList>
            <person name="Petersen C."/>
        </authorList>
    </citation>
    <scope>NUCLEOTIDE SEQUENCE</scope>
    <source>
        <strain evidence="2">IBT 29677</strain>
    </source>
</reference>
<dbReference type="GeneID" id="81373025"/>
<keyword evidence="3" id="KW-1185">Reference proteome</keyword>
<feature type="compositionally biased region" description="Low complexity" evidence="1">
    <location>
        <begin position="475"/>
        <end position="487"/>
    </location>
</feature>
<feature type="region of interest" description="Disordered" evidence="1">
    <location>
        <begin position="68"/>
        <end position="177"/>
    </location>
</feature>